<dbReference type="PROSITE" id="PS50966">
    <property type="entry name" value="ZF_SWIM"/>
    <property type="match status" value="1"/>
</dbReference>
<keyword evidence="1" id="KW-0479">Metal-binding</keyword>
<dbReference type="Proteomes" id="UP000515847">
    <property type="component" value="Chromosome"/>
</dbReference>
<keyword evidence="4" id="KW-0695">RNA-directed DNA polymerase</keyword>
<dbReference type="OrthoDB" id="7845843at2"/>
<keyword evidence="1" id="KW-0862">Zinc</keyword>
<dbReference type="PROSITE" id="PS50879">
    <property type="entry name" value="RNASE_H_1"/>
    <property type="match status" value="1"/>
</dbReference>
<dbReference type="AlphaFoldDB" id="A0A7G6DZV4"/>
<keyword evidence="4" id="KW-0548">Nucleotidyltransferase</keyword>
<dbReference type="KEGG" id="tfr:BR63_02945"/>
<dbReference type="PANTHER" id="PTHR46387:SF2">
    <property type="entry name" value="RIBONUCLEASE HI"/>
    <property type="match status" value="1"/>
</dbReference>
<dbReference type="InterPro" id="IPR007527">
    <property type="entry name" value="Znf_SWIM"/>
</dbReference>
<evidence type="ECO:0000313" key="4">
    <source>
        <dbReference type="EMBL" id="QNB45358.1"/>
    </source>
</evidence>
<feature type="domain" description="SWIM-type" evidence="3">
    <location>
        <begin position="164"/>
        <end position="197"/>
    </location>
</feature>
<dbReference type="InterPro" id="IPR036397">
    <property type="entry name" value="RNaseH_sf"/>
</dbReference>
<dbReference type="EMBL" id="CP045798">
    <property type="protein sequence ID" value="QNB45358.1"/>
    <property type="molecule type" value="Genomic_DNA"/>
</dbReference>
<keyword evidence="4" id="KW-0808">Transferase</keyword>
<keyword evidence="1" id="KW-0863">Zinc-finger</keyword>
<dbReference type="GO" id="GO:0008270">
    <property type="term" value="F:zinc ion binding"/>
    <property type="evidence" value="ECO:0007669"/>
    <property type="project" value="UniProtKB-KW"/>
</dbReference>
<reference evidence="4 5" key="1">
    <citation type="journal article" date="2019" name="Front. Microbiol.">
        <title>Thermoanaerosceptrum fracticalcis gen. nov. sp. nov., a Novel Fumarate-Fermenting Microorganism From a Deep Fractured Carbonate Aquifer of the US Great Basin.</title>
        <authorList>
            <person name="Hamilton-Brehm S.D."/>
            <person name="Stewart L.E."/>
            <person name="Zavarin M."/>
            <person name="Caldwell M."/>
            <person name="Lawson P.A."/>
            <person name="Onstott T.C."/>
            <person name="Grzymski J."/>
            <person name="Neveux I."/>
            <person name="Lollar B.S."/>
            <person name="Russell C.E."/>
            <person name="Moser D.P."/>
        </authorList>
    </citation>
    <scope>NUCLEOTIDE SEQUENCE [LARGE SCALE GENOMIC DNA]</scope>
    <source>
        <strain evidence="4 5">DRI-13</strain>
    </source>
</reference>
<proteinExistence type="predicted"/>
<dbReference type="GO" id="GO:0004523">
    <property type="term" value="F:RNA-DNA hybrid ribonuclease activity"/>
    <property type="evidence" value="ECO:0007669"/>
    <property type="project" value="InterPro"/>
</dbReference>
<gene>
    <name evidence="4" type="ORF">BR63_02945</name>
</gene>
<protein>
    <submittedName>
        <fullName evidence="4">Reverse transcriptase-like protein</fullName>
    </submittedName>
</protein>
<dbReference type="SUPFAM" id="SSF53098">
    <property type="entry name" value="Ribonuclease H-like"/>
    <property type="match status" value="1"/>
</dbReference>
<dbReference type="Pfam" id="PF04434">
    <property type="entry name" value="SWIM"/>
    <property type="match status" value="1"/>
</dbReference>
<sequence>MINCFFDGASSGNPGPAGIGAIILDKGEKIWEISRYIGEKTNNEAEYIALIELLKELQRRGIESCRIFGDSQLVINQVTGNWRINYHHLYKLWAQVHDLLKEGHQLEWVPREENKLADKLSTQAIAKKITEKTEPANNERLFRAKELAPGIFLVPSSRNIQTAYVVDLNNGACTCPAFISGKKRPCKHFIAISAGREMVTT</sequence>
<dbReference type="CDD" id="cd09279">
    <property type="entry name" value="RNase_HI_like"/>
    <property type="match status" value="1"/>
</dbReference>
<dbReference type="InterPro" id="IPR012337">
    <property type="entry name" value="RNaseH-like_sf"/>
</dbReference>
<evidence type="ECO:0000256" key="1">
    <source>
        <dbReference type="PROSITE-ProRule" id="PRU00325"/>
    </source>
</evidence>
<keyword evidence="5" id="KW-1185">Reference proteome</keyword>
<dbReference type="Pfam" id="PF13456">
    <property type="entry name" value="RVT_3"/>
    <property type="match status" value="1"/>
</dbReference>
<feature type="domain" description="RNase H type-1" evidence="2">
    <location>
        <begin position="1"/>
        <end position="126"/>
    </location>
</feature>
<dbReference type="GO" id="GO:0003964">
    <property type="term" value="F:RNA-directed DNA polymerase activity"/>
    <property type="evidence" value="ECO:0007669"/>
    <property type="project" value="UniProtKB-KW"/>
</dbReference>
<accession>A0A7G6DZV4</accession>
<evidence type="ECO:0000259" key="2">
    <source>
        <dbReference type="PROSITE" id="PS50879"/>
    </source>
</evidence>
<dbReference type="GO" id="GO:0003676">
    <property type="term" value="F:nucleic acid binding"/>
    <property type="evidence" value="ECO:0007669"/>
    <property type="project" value="InterPro"/>
</dbReference>
<dbReference type="Gene3D" id="3.30.420.10">
    <property type="entry name" value="Ribonuclease H-like superfamily/Ribonuclease H"/>
    <property type="match status" value="1"/>
</dbReference>
<organism evidence="4 5">
    <name type="scientific">Thermanaerosceptrum fracticalcis</name>
    <dbReference type="NCBI Taxonomy" id="1712410"/>
    <lineage>
        <taxon>Bacteria</taxon>
        <taxon>Bacillati</taxon>
        <taxon>Bacillota</taxon>
        <taxon>Clostridia</taxon>
        <taxon>Eubacteriales</taxon>
        <taxon>Peptococcaceae</taxon>
        <taxon>Thermanaerosceptrum</taxon>
    </lineage>
</organism>
<evidence type="ECO:0000313" key="5">
    <source>
        <dbReference type="Proteomes" id="UP000515847"/>
    </source>
</evidence>
<name>A0A7G6DZV4_THEFR</name>
<dbReference type="PANTHER" id="PTHR46387">
    <property type="entry name" value="POLYNUCLEOTIDYL TRANSFERASE, RIBONUCLEASE H-LIKE SUPERFAMILY PROTEIN"/>
    <property type="match status" value="1"/>
</dbReference>
<evidence type="ECO:0000259" key="3">
    <source>
        <dbReference type="PROSITE" id="PS50966"/>
    </source>
</evidence>
<dbReference type="InterPro" id="IPR002156">
    <property type="entry name" value="RNaseH_domain"/>
</dbReference>